<dbReference type="Proteomes" id="UP000291088">
    <property type="component" value="Unassembled WGS sequence"/>
</dbReference>
<dbReference type="OrthoDB" id="935695at2"/>
<protein>
    <recommendedName>
        <fullName evidence="3">Metallopeptidase</fullName>
    </recommendedName>
</protein>
<name>A0A4Q2TIJ1_9HYPH</name>
<reference evidence="1 2" key="1">
    <citation type="submission" date="2019-01" db="EMBL/GenBank/DDBJ databases">
        <authorList>
            <person name="Deng T."/>
        </authorList>
    </citation>
    <scope>NUCLEOTIDE SEQUENCE [LARGE SCALE GENOMIC DNA]</scope>
    <source>
        <strain evidence="1 2">F8825</strain>
    </source>
</reference>
<accession>A0A4Q2TIJ1</accession>
<keyword evidence="2" id="KW-1185">Reference proteome</keyword>
<sequence>MDMVSPFDRTIFRLGRSRTTRFLPDCGKFGPNLVVSADCRPVPGCIMQSRRAVEFGGIMLRKLMYAALACVAFATPHAARSEEVLDLGKLNDEQMTEAINFVTGNAIFVLFHEAGHMLVSELGVPVLGREEDAVDALSSILLLEAHDETLDQAITDSADGWFLASDKSAENGDELAFWDSHGLDEQRAYQMVCMMVGNDAEGFKQFADSIDFPQERREECAVEYAQTAQSWMSLLAPYNRADGKKADMKVTYEKVADEELAAYASMIQSAGLLEVVRDVFAESYNLKDGIRVTAKACGQPNAFWHPGERELTYCYELAQMHMTLIADYLLNKAE</sequence>
<evidence type="ECO:0008006" key="3">
    <source>
        <dbReference type="Google" id="ProtNLM"/>
    </source>
</evidence>
<evidence type="ECO:0000313" key="1">
    <source>
        <dbReference type="EMBL" id="RYC17487.1"/>
    </source>
</evidence>
<comment type="caution">
    <text evidence="1">The sequence shown here is derived from an EMBL/GenBank/DDBJ whole genome shotgun (WGS) entry which is preliminary data.</text>
</comment>
<dbReference type="AlphaFoldDB" id="A0A4Q2TIJ1"/>
<dbReference type="EMBL" id="SDVB01000170">
    <property type="protein sequence ID" value="RYC17487.1"/>
    <property type="molecule type" value="Genomic_DNA"/>
</dbReference>
<dbReference type="Pfam" id="PF14247">
    <property type="entry name" value="DUF4344"/>
    <property type="match status" value="2"/>
</dbReference>
<evidence type="ECO:0000313" key="2">
    <source>
        <dbReference type="Proteomes" id="UP000291088"/>
    </source>
</evidence>
<organism evidence="1 2">
    <name type="scientific">Ciceribacter ferrooxidans</name>
    <dbReference type="NCBI Taxonomy" id="2509717"/>
    <lineage>
        <taxon>Bacteria</taxon>
        <taxon>Pseudomonadati</taxon>
        <taxon>Pseudomonadota</taxon>
        <taxon>Alphaproteobacteria</taxon>
        <taxon>Hyphomicrobiales</taxon>
        <taxon>Rhizobiaceae</taxon>
        <taxon>Ciceribacter</taxon>
    </lineage>
</organism>
<dbReference type="InterPro" id="IPR025644">
    <property type="entry name" value="DUF4344"/>
</dbReference>
<gene>
    <name evidence="1" type="ORF">EUU22_05745</name>
</gene>
<proteinExistence type="predicted"/>